<organism evidence="1 2">
    <name type="scientific">Paenisporosarcina quisquiliarum</name>
    <dbReference type="NCBI Taxonomy" id="365346"/>
    <lineage>
        <taxon>Bacteria</taxon>
        <taxon>Bacillati</taxon>
        <taxon>Bacillota</taxon>
        <taxon>Bacilli</taxon>
        <taxon>Bacillales</taxon>
        <taxon>Caryophanaceae</taxon>
        <taxon>Paenisporosarcina</taxon>
    </lineage>
</organism>
<evidence type="ECO:0000313" key="2">
    <source>
        <dbReference type="Proteomes" id="UP001152173"/>
    </source>
</evidence>
<sequence length="63" mass="7668">MMNHYEMQQMMEAKRMEIDRQIEMQSFFLQGETTKESLSLFELFKKMFNNRKNSNQDECCANC</sequence>
<dbReference type="EMBL" id="JAMKBJ010000010">
    <property type="protein sequence ID" value="MCZ8537918.1"/>
    <property type="molecule type" value="Genomic_DNA"/>
</dbReference>
<gene>
    <name evidence="1" type="ORF">M9R32_12050</name>
</gene>
<reference evidence="1" key="1">
    <citation type="submission" date="2022-05" db="EMBL/GenBank/DDBJ databases">
        <authorList>
            <person name="Colautti A."/>
            <person name="Iacumin L."/>
        </authorList>
    </citation>
    <scope>NUCLEOTIDE SEQUENCE</scope>
    <source>
        <strain evidence="1">SK 55</strain>
    </source>
</reference>
<accession>A0A9X3REZ5</accession>
<name>A0A9X3REZ5_9BACL</name>
<comment type="caution">
    <text evidence="1">The sequence shown here is derived from an EMBL/GenBank/DDBJ whole genome shotgun (WGS) entry which is preliminary data.</text>
</comment>
<dbReference type="RefSeq" id="WP_269926986.1">
    <property type="nucleotide sequence ID" value="NZ_JAMKBJ010000010.1"/>
</dbReference>
<keyword evidence="2" id="KW-1185">Reference proteome</keyword>
<dbReference type="Proteomes" id="UP001152173">
    <property type="component" value="Unassembled WGS sequence"/>
</dbReference>
<proteinExistence type="predicted"/>
<evidence type="ECO:0000313" key="1">
    <source>
        <dbReference type="EMBL" id="MCZ8537918.1"/>
    </source>
</evidence>
<dbReference type="AlphaFoldDB" id="A0A9X3REZ5"/>
<protein>
    <submittedName>
        <fullName evidence="1">Uncharacterized protein</fullName>
    </submittedName>
</protein>